<evidence type="ECO:0000313" key="2">
    <source>
        <dbReference type="Proteomes" id="UP000679307"/>
    </source>
</evidence>
<evidence type="ECO:0000313" key="1">
    <source>
        <dbReference type="EMBL" id="QVT79729.1"/>
    </source>
</evidence>
<dbReference type="EMBL" id="CP075371">
    <property type="protein sequence ID" value="QVT79729.1"/>
    <property type="molecule type" value="Genomic_DNA"/>
</dbReference>
<dbReference type="SUPFAM" id="SSF56784">
    <property type="entry name" value="HAD-like"/>
    <property type="match status" value="1"/>
</dbReference>
<sequence length="207" mass="21765">MDGTLIDSEPIWIAQQFALVEHHGGTWSHRQGLELVGSDMHETADAMRAAGVVLDATSIIATLEAGVIEALAQDVPWRPGVLDLLCDVRSSGIPAAIVTTSAHEMADLVARSAPEGTFTCIVGSQDVRRSKPHPDPYLEAARLLDVSIADCVAIEDSPNGLASAVASGAVAIAVPNDAHLPTPGSWHVWPTLQGRTVADVEGLMRGR</sequence>
<dbReference type="Gene3D" id="3.40.50.1000">
    <property type="entry name" value="HAD superfamily/HAD-like"/>
    <property type="match status" value="1"/>
</dbReference>
<dbReference type="InterPro" id="IPR023214">
    <property type="entry name" value="HAD_sf"/>
</dbReference>
<dbReference type="InterPro" id="IPR036412">
    <property type="entry name" value="HAD-like_sf"/>
</dbReference>
<keyword evidence="1" id="KW-0378">Hydrolase</keyword>
<dbReference type="CDD" id="cd07505">
    <property type="entry name" value="HAD_BPGM-like"/>
    <property type="match status" value="1"/>
</dbReference>
<dbReference type="EC" id="3.1.3.68" evidence="1"/>
<dbReference type="InterPro" id="IPR023198">
    <property type="entry name" value="PGP-like_dom2"/>
</dbReference>
<dbReference type="InterPro" id="IPR041492">
    <property type="entry name" value="HAD_2"/>
</dbReference>
<accession>A0ABX8EHI7</accession>
<dbReference type="Gene3D" id="1.10.150.240">
    <property type="entry name" value="Putative phosphatase, domain 2"/>
    <property type="match status" value="1"/>
</dbReference>
<reference evidence="1 2" key="1">
    <citation type="submission" date="2021-05" db="EMBL/GenBank/DDBJ databases">
        <title>Complete genome of Nocardioides aquaticus KCTC 9944T isolated from meromictic and hypersaline Ekho Lake, Antarctica.</title>
        <authorList>
            <person name="Hwang K."/>
            <person name="Kim K.M."/>
            <person name="Choe H."/>
        </authorList>
    </citation>
    <scope>NUCLEOTIDE SEQUENCE [LARGE SCALE GENOMIC DNA]</scope>
    <source>
        <strain evidence="1 2">KCTC 9944</strain>
    </source>
</reference>
<proteinExistence type="predicted"/>
<keyword evidence="2" id="KW-1185">Reference proteome</keyword>
<dbReference type="PANTHER" id="PTHR18901:SF38">
    <property type="entry name" value="PSEUDOURIDINE-5'-PHOSPHATASE"/>
    <property type="match status" value="1"/>
</dbReference>
<organism evidence="1 2">
    <name type="scientific">Nocardioides aquaticus</name>
    <dbReference type="NCBI Taxonomy" id="160826"/>
    <lineage>
        <taxon>Bacteria</taxon>
        <taxon>Bacillati</taxon>
        <taxon>Actinomycetota</taxon>
        <taxon>Actinomycetes</taxon>
        <taxon>Propionibacteriales</taxon>
        <taxon>Nocardioidaceae</taxon>
        <taxon>Nocardioides</taxon>
    </lineage>
</organism>
<dbReference type="PANTHER" id="PTHR18901">
    <property type="entry name" value="2-DEOXYGLUCOSE-6-PHOSPHATE PHOSPHATASE 2"/>
    <property type="match status" value="1"/>
</dbReference>
<dbReference type="GO" id="GO:0003850">
    <property type="term" value="F:2-deoxyglucose-6-phosphatase activity"/>
    <property type="evidence" value="ECO:0007669"/>
    <property type="project" value="UniProtKB-EC"/>
</dbReference>
<dbReference type="Pfam" id="PF13419">
    <property type="entry name" value="HAD_2"/>
    <property type="match status" value="1"/>
</dbReference>
<dbReference type="InterPro" id="IPR006439">
    <property type="entry name" value="HAD-SF_hydro_IA"/>
</dbReference>
<gene>
    <name evidence="1" type="primary">hxpB_1</name>
    <name evidence="1" type="ORF">ENKNEFLB_02119</name>
</gene>
<dbReference type="Proteomes" id="UP000679307">
    <property type="component" value="Chromosome"/>
</dbReference>
<dbReference type="NCBIfam" id="TIGR01509">
    <property type="entry name" value="HAD-SF-IA-v3"/>
    <property type="match status" value="1"/>
</dbReference>
<protein>
    <submittedName>
        <fullName evidence="1">Hexitol phosphatase B</fullName>
        <ecNumber evidence="1">3.1.3.68</ecNumber>
    </submittedName>
</protein>
<name>A0ABX8EHI7_9ACTN</name>